<dbReference type="AlphaFoldDB" id="V2WQD1"/>
<gene>
    <name evidence="1" type="ORF">Moror_13569</name>
</gene>
<proteinExistence type="predicted"/>
<accession>V2WQD1</accession>
<dbReference type="HOGENOM" id="CLU_1816295_0_0_1"/>
<comment type="caution">
    <text evidence="1">The sequence shown here is derived from an EMBL/GenBank/DDBJ whole genome shotgun (WGS) entry which is preliminary data.</text>
</comment>
<evidence type="ECO:0000313" key="1">
    <source>
        <dbReference type="EMBL" id="ESK83782.1"/>
    </source>
</evidence>
<evidence type="ECO:0000313" key="2">
    <source>
        <dbReference type="Proteomes" id="UP000017559"/>
    </source>
</evidence>
<keyword evidence="2" id="KW-1185">Reference proteome</keyword>
<sequence>MLSSIDNVPTVMVNQVLSHSDSQAALSWIWYMLGDPADPNGSATKEVEASLRVEWCKARACAQRAREELLLVEEEMHRALAFCRWRAKWWTEQLERRSNLSSPLSEGLQAYAKKQSSHELQRAEQWEERWRAVHDRVTAIVW</sequence>
<dbReference type="EMBL" id="AWSO01001445">
    <property type="protein sequence ID" value="ESK83782.1"/>
    <property type="molecule type" value="Genomic_DNA"/>
</dbReference>
<reference evidence="1 2" key="1">
    <citation type="journal article" date="2014" name="BMC Genomics">
        <title>Genome and secretome analysis of the hemibiotrophic fungal pathogen, Moniliophthora roreri, which causes frosty pod rot disease of cacao: mechanisms of the biotrophic and necrotrophic phases.</title>
        <authorList>
            <person name="Meinhardt L.W."/>
            <person name="Costa G.G.L."/>
            <person name="Thomazella D.P.T."/>
            <person name="Teixeira P.J.P.L."/>
            <person name="Carazzolle M.F."/>
            <person name="Schuster S.C."/>
            <person name="Carlson J.E."/>
            <person name="Guiltinan M.J."/>
            <person name="Mieczkowski P."/>
            <person name="Farmer A."/>
            <person name="Ramaraj T."/>
            <person name="Crozier J."/>
            <person name="Davis R.E."/>
            <person name="Shao J."/>
            <person name="Melnick R.L."/>
            <person name="Pereira G.A.G."/>
            <person name="Bailey B.A."/>
        </authorList>
    </citation>
    <scope>NUCLEOTIDE SEQUENCE [LARGE SCALE GENOMIC DNA]</scope>
    <source>
        <strain evidence="1 2">MCA 2997</strain>
    </source>
</reference>
<dbReference type="STRING" id="1381753.V2WQD1"/>
<dbReference type="KEGG" id="mrr:Moror_13569"/>
<name>V2WQD1_MONRO</name>
<dbReference type="Proteomes" id="UP000017559">
    <property type="component" value="Unassembled WGS sequence"/>
</dbReference>
<protein>
    <submittedName>
        <fullName evidence="1">Uncharacterized protein</fullName>
    </submittedName>
</protein>
<dbReference type="OrthoDB" id="3232711at2759"/>
<organism evidence="1 2">
    <name type="scientific">Moniliophthora roreri (strain MCA 2997)</name>
    <name type="common">Cocoa frosty pod rot fungus</name>
    <name type="synonym">Crinipellis roreri</name>
    <dbReference type="NCBI Taxonomy" id="1381753"/>
    <lineage>
        <taxon>Eukaryota</taxon>
        <taxon>Fungi</taxon>
        <taxon>Dikarya</taxon>
        <taxon>Basidiomycota</taxon>
        <taxon>Agaricomycotina</taxon>
        <taxon>Agaricomycetes</taxon>
        <taxon>Agaricomycetidae</taxon>
        <taxon>Agaricales</taxon>
        <taxon>Marasmiineae</taxon>
        <taxon>Marasmiaceae</taxon>
        <taxon>Moniliophthora</taxon>
    </lineage>
</organism>